<evidence type="ECO:0000313" key="2">
    <source>
        <dbReference type="EMBL" id="PMD47510.1"/>
    </source>
</evidence>
<dbReference type="OrthoDB" id="3544816at2759"/>
<feature type="region of interest" description="Disordered" evidence="1">
    <location>
        <begin position="21"/>
        <end position="46"/>
    </location>
</feature>
<keyword evidence="3" id="KW-1185">Reference proteome</keyword>
<gene>
    <name evidence="2" type="ORF">L207DRAFT_522899</name>
</gene>
<evidence type="ECO:0000313" key="3">
    <source>
        <dbReference type="Proteomes" id="UP000235786"/>
    </source>
</evidence>
<proteinExistence type="predicted"/>
<protein>
    <submittedName>
        <fullName evidence="2">Uncharacterized protein</fullName>
    </submittedName>
</protein>
<organism evidence="2 3">
    <name type="scientific">Hyaloscypha variabilis (strain UAMH 11265 / GT02V1 / F)</name>
    <name type="common">Meliniomyces variabilis</name>
    <dbReference type="NCBI Taxonomy" id="1149755"/>
    <lineage>
        <taxon>Eukaryota</taxon>
        <taxon>Fungi</taxon>
        <taxon>Dikarya</taxon>
        <taxon>Ascomycota</taxon>
        <taxon>Pezizomycotina</taxon>
        <taxon>Leotiomycetes</taxon>
        <taxon>Helotiales</taxon>
        <taxon>Hyaloscyphaceae</taxon>
        <taxon>Hyaloscypha</taxon>
        <taxon>Hyaloscypha variabilis</taxon>
    </lineage>
</organism>
<accession>A0A2J6S9S7</accession>
<dbReference type="EMBL" id="KZ613938">
    <property type="protein sequence ID" value="PMD47510.1"/>
    <property type="molecule type" value="Genomic_DNA"/>
</dbReference>
<dbReference type="AlphaFoldDB" id="A0A2J6S9S7"/>
<evidence type="ECO:0000256" key="1">
    <source>
        <dbReference type="SAM" id="MobiDB-lite"/>
    </source>
</evidence>
<name>A0A2J6S9S7_HYAVF</name>
<sequence>MAPSSGPLPLAWLDGGLKLPHMPKFTPRKPNRRDKSSRQISKLFRDAPKLIEKKALPEKATKKEDLPFEEDPALYPHDLKGIMKPALIFGLQVSTLISRDKIMRQRKPETISEDEAPDSTIVQRKRALDHAKLVTEQLDQRSSERICVKRPRNIPDDEAEIFRFTELPSEIRDMIYTFYFTNSSGEKPSLMWAFKIKNVKIKGDFYNAAEKIYYTVNNWSFSIKECVRNSILGNMDDFHVAMIRKMTIDIPVEVQACTKFSSQLSRAVNINDLTLATRSDTGIRRLVHELMPSFKHLQRITLSIKCPKMSSKRQLSRWKHARIEYYKLYRQVREMLNKAIGQEGVLIQETDRVQDWQWKADDRKVFEINCPKKHIKFD</sequence>
<dbReference type="Proteomes" id="UP000235786">
    <property type="component" value="Unassembled WGS sequence"/>
</dbReference>
<reference evidence="2 3" key="1">
    <citation type="submission" date="2016-04" db="EMBL/GenBank/DDBJ databases">
        <title>A degradative enzymes factory behind the ericoid mycorrhizal symbiosis.</title>
        <authorList>
            <consortium name="DOE Joint Genome Institute"/>
            <person name="Martino E."/>
            <person name="Morin E."/>
            <person name="Grelet G."/>
            <person name="Kuo A."/>
            <person name="Kohler A."/>
            <person name="Daghino S."/>
            <person name="Barry K."/>
            <person name="Choi C."/>
            <person name="Cichocki N."/>
            <person name="Clum A."/>
            <person name="Copeland A."/>
            <person name="Hainaut M."/>
            <person name="Haridas S."/>
            <person name="Labutti K."/>
            <person name="Lindquist E."/>
            <person name="Lipzen A."/>
            <person name="Khouja H.-R."/>
            <person name="Murat C."/>
            <person name="Ohm R."/>
            <person name="Olson A."/>
            <person name="Spatafora J."/>
            <person name="Veneault-Fourrey C."/>
            <person name="Henrissat B."/>
            <person name="Grigoriev I."/>
            <person name="Martin F."/>
            <person name="Perotto S."/>
        </authorList>
    </citation>
    <scope>NUCLEOTIDE SEQUENCE [LARGE SCALE GENOMIC DNA]</scope>
    <source>
        <strain evidence="2 3">F</strain>
    </source>
</reference>
<feature type="compositionally biased region" description="Basic and acidic residues" evidence="1">
    <location>
        <begin position="33"/>
        <end position="46"/>
    </location>
</feature>